<dbReference type="Gene3D" id="3.40.50.300">
    <property type="entry name" value="P-loop containing nucleotide triphosphate hydrolases"/>
    <property type="match status" value="1"/>
</dbReference>
<sequence>MTGMPGAGKSTVANYLRKNDFYVLSMGDIIKEKALELNLDFNDKNLGDLMLSLRKETNDSGIVAKLMLEKIMELKDTEKIVVDGIRSYEEFLVFKKIGFAKLLAIHASSNKRYENIKARNRSDTPQDFVRFSSRDEREISVGILKAITLADKSIDNEDLSLDDLHNQVEEIVKEWSNEFKRIDK</sequence>
<name>A0A484I7E3_9ARCH</name>
<dbReference type="EMBL" id="LR216287">
    <property type="protein sequence ID" value="VFJ13659.1"/>
    <property type="molecule type" value="Genomic_DNA"/>
</dbReference>
<keyword evidence="2" id="KW-1185">Reference proteome</keyword>
<dbReference type="AlphaFoldDB" id="A0A484I7E3"/>
<evidence type="ECO:0000313" key="2">
    <source>
        <dbReference type="Proteomes" id="UP000294299"/>
    </source>
</evidence>
<dbReference type="InterPro" id="IPR027417">
    <property type="entry name" value="P-loop_NTPase"/>
</dbReference>
<dbReference type="GeneID" id="39420703"/>
<gene>
    <name evidence="1" type="ORF">NFRAN_1337</name>
</gene>
<evidence type="ECO:0000313" key="1">
    <source>
        <dbReference type="EMBL" id="VFJ13659.1"/>
    </source>
</evidence>
<dbReference type="KEGG" id="nfn:NFRAN_1337"/>
<dbReference type="Pfam" id="PF13238">
    <property type="entry name" value="AAA_18"/>
    <property type="match status" value="1"/>
</dbReference>
<dbReference type="PANTHER" id="PTHR41930">
    <property type="entry name" value="UPF0200 PROTEIN MJ1399"/>
    <property type="match status" value="1"/>
</dbReference>
<dbReference type="RefSeq" id="WP_134483624.1">
    <property type="nucleotide sequence ID" value="NZ_LR216287.1"/>
</dbReference>
<dbReference type="Proteomes" id="UP000294299">
    <property type="component" value="Chromosome NFRAN"/>
</dbReference>
<reference evidence="1 2" key="1">
    <citation type="submission" date="2019-02" db="EMBL/GenBank/DDBJ databases">
        <authorList>
            <person name="Lehtovirta-Morley E L."/>
        </authorList>
    </citation>
    <scope>NUCLEOTIDE SEQUENCE [LARGE SCALE GENOMIC DNA]</scope>
    <source>
        <strain evidence="1">NFRAN1</strain>
    </source>
</reference>
<dbReference type="SUPFAM" id="SSF52540">
    <property type="entry name" value="P-loop containing nucleoside triphosphate hydrolases"/>
    <property type="match status" value="1"/>
</dbReference>
<dbReference type="PANTHER" id="PTHR41930:SF1">
    <property type="entry name" value="DEPHOSPHO-COA KINASE"/>
    <property type="match status" value="1"/>
</dbReference>
<accession>A0A484I7E3</accession>
<protein>
    <recommendedName>
        <fullName evidence="3">Dephospho-CoA kinase</fullName>
    </recommendedName>
</protein>
<evidence type="ECO:0008006" key="3">
    <source>
        <dbReference type="Google" id="ProtNLM"/>
    </source>
</evidence>
<proteinExistence type="predicted"/>
<organism evidence="1 2">
    <name type="scientific">Candidatus Nitrosocosmicus franklandianus</name>
    <dbReference type="NCBI Taxonomy" id="1798806"/>
    <lineage>
        <taxon>Archaea</taxon>
        <taxon>Nitrososphaerota</taxon>
        <taxon>Nitrososphaeria</taxon>
        <taxon>Nitrososphaerales</taxon>
        <taxon>Nitrososphaeraceae</taxon>
        <taxon>Candidatus Nitrosocosmicus</taxon>
    </lineage>
</organism>
<dbReference type="OrthoDB" id="85381at2157"/>